<protein>
    <submittedName>
        <fullName evidence="1">Uncharacterized protein</fullName>
    </submittedName>
</protein>
<gene>
    <name evidence="1" type="ORF">SLEP1_g58802</name>
</gene>
<evidence type="ECO:0000313" key="1">
    <source>
        <dbReference type="EMBL" id="GKV52213.1"/>
    </source>
</evidence>
<name>A0AAV5MS27_9ROSI</name>
<dbReference type="EMBL" id="BPVZ01000632">
    <property type="protein sequence ID" value="GKV52213.1"/>
    <property type="molecule type" value="Genomic_DNA"/>
</dbReference>
<sequence>MLNLMKSIKHFTSNQSCSCKTSLVPPPLQKQIKTCF</sequence>
<dbReference type="AlphaFoldDB" id="A0AAV5MS27"/>
<comment type="caution">
    <text evidence="1">The sequence shown here is derived from an EMBL/GenBank/DDBJ whole genome shotgun (WGS) entry which is preliminary data.</text>
</comment>
<proteinExistence type="predicted"/>
<keyword evidence="2" id="KW-1185">Reference proteome</keyword>
<reference evidence="1 2" key="1">
    <citation type="journal article" date="2021" name="Commun. Biol.">
        <title>The genome of Shorea leprosula (Dipterocarpaceae) highlights the ecological relevance of drought in aseasonal tropical rainforests.</title>
        <authorList>
            <person name="Ng K.K.S."/>
            <person name="Kobayashi M.J."/>
            <person name="Fawcett J.A."/>
            <person name="Hatakeyama M."/>
            <person name="Paape T."/>
            <person name="Ng C.H."/>
            <person name="Ang C.C."/>
            <person name="Tnah L.H."/>
            <person name="Lee C.T."/>
            <person name="Nishiyama T."/>
            <person name="Sese J."/>
            <person name="O'Brien M.J."/>
            <person name="Copetti D."/>
            <person name="Mohd Noor M.I."/>
            <person name="Ong R.C."/>
            <person name="Putra M."/>
            <person name="Sireger I.Z."/>
            <person name="Indrioko S."/>
            <person name="Kosugi Y."/>
            <person name="Izuno A."/>
            <person name="Isagi Y."/>
            <person name="Lee S.L."/>
            <person name="Shimizu K.K."/>
        </authorList>
    </citation>
    <scope>NUCLEOTIDE SEQUENCE [LARGE SCALE GENOMIC DNA]</scope>
    <source>
        <strain evidence="1">214</strain>
    </source>
</reference>
<evidence type="ECO:0000313" key="2">
    <source>
        <dbReference type="Proteomes" id="UP001054252"/>
    </source>
</evidence>
<organism evidence="1 2">
    <name type="scientific">Rubroshorea leprosula</name>
    <dbReference type="NCBI Taxonomy" id="152421"/>
    <lineage>
        <taxon>Eukaryota</taxon>
        <taxon>Viridiplantae</taxon>
        <taxon>Streptophyta</taxon>
        <taxon>Embryophyta</taxon>
        <taxon>Tracheophyta</taxon>
        <taxon>Spermatophyta</taxon>
        <taxon>Magnoliopsida</taxon>
        <taxon>eudicotyledons</taxon>
        <taxon>Gunneridae</taxon>
        <taxon>Pentapetalae</taxon>
        <taxon>rosids</taxon>
        <taxon>malvids</taxon>
        <taxon>Malvales</taxon>
        <taxon>Dipterocarpaceae</taxon>
        <taxon>Rubroshorea</taxon>
    </lineage>
</organism>
<accession>A0AAV5MS27</accession>
<dbReference type="Proteomes" id="UP001054252">
    <property type="component" value="Unassembled WGS sequence"/>
</dbReference>